<dbReference type="Pfam" id="PF12903">
    <property type="entry name" value="DUF3830"/>
    <property type="match status" value="1"/>
</dbReference>
<dbReference type="RefSeq" id="WP_007009463.1">
    <property type="nucleotide sequence ID" value="NZ_FNSL01000001.1"/>
</dbReference>
<sequence>MTDKNIYLKFVEADVKGIISLYWDTAPKTCEAIWGALEKPIQVPASHAIFSGPEIMMGLPEEARNFDPTSLPPENQTVLPQPGDMLWFYQPKNFFKIDPDEFWEIGMFYGEGGRTFGPTGWISCTYFGNMSEGLDAIAEQCRLIRREGIKTVEIGRNV</sequence>
<accession>A0A1H4MQH8</accession>
<proteinExistence type="predicted"/>
<dbReference type="Gene3D" id="2.40.100.20">
    <property type="match status" value="1"/>
</dbReference>
<organism evidence="1 2">
    <name type="scientific">Nitratireductor aquibiodomus</name>
    <dbReference type="NCBI Taxonomy" id="204799"/>
    <lineage>
        <taxon>Bacteria</taxon>
        <taxon>Pseudomonadati</taxon>
        <taxon>Pseudomonadota</taxon>
        <taxon>Alphaproteobacteria</taxon>
        <taxon>Hyphomicrobiales</taxon>
        <taxon>Phyllobacteriaceae</taxon>
        <taxon>Nitratireductor</taxon>
    </lineage>
</organism>
<protein>
    <recommendedName>
        <fullName evidence="3">DUF3830 family protein</fullName>
    </recommendedName>
</protein>
<dbReference type="Proteomes" id="UP000199064">
    <property type="component" value="Unassembled WGS sequence"/>
</dbReference>
<dbReference type="AlphaFoldDB" id="A0A1H4MQH8"/>
<evidence type="ECO:0000313" key="1">
    <source>
        <dbReference type="EMBL" id="SEB85286.1"/>
    </source>
</evidence>
<reference evidence="2" key="1">
    <citation type="submission" date="2016-10" db="EMBL/GenBank/DDBJ databases">
        <authorList>
            <person name="Varghese N."/>
            <person name="Submissions S."/>
        </authorList>
    </citation>
    <scope>NUCLEOTIDE SEQUENCE [LARGE SCALE GENOMIC DNA]</scope>
    <source>
        <strain evidence="2">ES.061</strain>
    </source>
</reference>
<name>A0A1H4MQH8_9HYPH</name>
<evidence type="ECO:0008006" key="3">
    <source>
        <dbReference type="Google" id="ProtNLM"/>
    </source>
</evidence>
<gene>
    <name evidence="1" type="ORF">SAMN05216452_3428</name>
</gene>
<dbReference type="InterPro" id="IPR024532">
    <property type="entry name" value="DUF3830"/>
</dbReference>
<dbReference type="EMBL" id="FNSL01000001">
    <property type="protein sequence ID" value="SEB85286.1"/>
    <property type="molecule type" value="Genomic_DNA"/>
</dbReference>
<evidence type="ECO:0000313" key="2">
    <source>
        <dbReference type="Proteomes" id="UP000199064"/>
    </source>
</evidence>
<keyword evidence="2" id="KW-1185">Reference proteome</keyword>